<feature type="domain" description="Alpha-D-phosphohexomutase alpha/beta/alpha" evidence="9">
    <location>
        <begin position="171"/>
        <end position="262"/>
    </location>
</feature>
<dbReference type="PRINTS" id="PR00509">
    <property type="entry name" value="PGMPMM"/>
</dbReference>
<dbReference type="SUPFAM" id="SSF55957">
    <property type="entry name" value="Phosphoglucomutase, C-terminal domain"/>
    <property type="match status" value="1"/>
</dbReference>
<dbReference type="InterPro" id="IPR005846">
    <property type="entry name" value="A-D-PHexomutase_a/b/a-III"/>
</dbReference>
<comment type="caution">
    <text evidence="11">The sequence shown here is derived from an EMBL/GenBank/DDBJ whole genome shotgun (WGS) entry which is preliminary data.</text>
</comment>
<evidence type="ECO:0000313" key="11">
    <source>
        <dbReference type="EMBL" id="GGA18464.1"/>
    </source>
</evidence>
<dbReference type="AlphaFoldDB" id="A0A8J2XKZ4"/>
<dbReference type="GO" id="GO:0016868">
    <property type="term" value="F:intramolecular phosphotransferase activity"/>
    <property type="evidence" value="ECO:0007669"/>
    <property type="project" value="InterPro"/>
</dbReference>
<comment type="cofactor">
    <cofactor evidence="1">
        <name>Mg(2+)</name>
        <dbReference type="ChEBI" id="CHEBI:18420"/>
    </cofactor>
</comment>
<keyword evidence="4" id="KW-0479">Metal-binding</keyword>
<protein>
    <submittedName>
        <fullName evidence="11">Phosphomannomutase/phosphoglucomutase</fullName>
    </submittedName>
</protein>
<dbReference type="InterPro" id="IPR016055">
    <property type="entry name" value="A-D-PHexomutase_a/b/a-I/II/III"/>
</dbReference>
<evidence type="ECO:0000256" key="1">
    <source>
        <dbReference type="ARBA" id="ARBA00001946"/>
    </source>
</evidence>
<evidence type="ECO:0000259" key="8">
    <source>
        <dbReference type="Pfam" id="PF02878"/>
    </source>
</evidence>
<keyword evidence="12" id="KW-1185">Reference proteome</keyword>
<evidence type="ECO:0000256" key="3">
    <source>
        <dbReference type="ARBA" id="ARBA00022553"/>
    </source>
</evidence>
<dbReference type="Gene3D" id="3.30.310.50">
    <property type="entry name" value="Alpha-D-phosphohexomutase, C-terminal domain"/>
    <property type="match status" value="1"/>
</dbReference>
<name>A0A8J2XKZ4_9MICO</name>
<evidence type="ECO:0000256" key="5">
    <source>
        <dbReference type="ARBA" id="ARBA00022842"/>
    </source>
</evidence>
<keyword evidence="6" id="KW-0413">Isomerase</keyword>
<evidence type="ECO:0000256" key="6">
    <source>
        <dbReference type="ARBA" id="ARBA00023235"/>
    </source>
</evidence>
<dbReference type="GO" id="GO:0005975">
    <property type="term" value="P:carbohydrate metabolic process"/>
    <property type="evidence" value="ECO:0007669"/>
    <property type="project" value="InterPro"/>
</dbReference>
<gene>
    <name evidence="11" type="primary">manB</name>
    <name evidence="11" type="ORF">GCM10011333_21890</name>
</gene>
<keyword evidence="3" id="KW-0597">Phosphoprotein</keyword>
<dbReference type="RefSeq" id="WP_188550928.1">
    <property type="nucleotide sequence ID" value="NZ_BMFY01000009.1"/>
</dbReference>
<dbReference type="CDD" id="cd03089">
    <property type="entry name" value="PMM_PGM"/>
    <property type="match status" value="1"/>
</dbReference>
<dbReference type="Pfam" id="PF02878">
    <property type="entry name" value="PGM_PMM_I"/>
    <property type="match status" value="1"/>
</dbReference>
<evidence type="ECO:0000259" key="7">
    <source>
        <dbReference type="Pfam" id="PF00408"/>
    </source>
</evidence>
<dbReference type="Pfam" id="PF00408">
    <property type="entry name" value="PGM_PMM_IV"/>
    <property type="match status" value="1"/>
</dbReference>
<feature type="domain" description="Alpha-D-phosphohexomutase alpha/beta/alpha" evidence="10">
    <location>
        <begin position="272"/>
        <end position="381"/>
    </location>
</feature>
<dbReference type="Proteomes" id="UP000616114">
    <property type="component" value="Unassembled WGS sequence"/>
</dbReference>
<dbReference type="PANTHER" id="PTHR43771:SF1">
    <property type="entry name" value="PHOSPHOMANNOMUTASE"/>
    <property type="match status" value="1"/>
</dbReference>
<dbReference type="InterPro" id="IPR005841">
    <property type="entry name" value="Alpha-D-phosphohexomutase_SF"/>
</dbReference>
<reference evidence="11" key="1">
    <citation type="journal article" date="2014" name="Int. J. Syst. Evol. Microbiol.">
        <title>Complete genome sequence of Corynebacterium casei LMG S-19264T (=DSM 44701T), isolated from a smear-ripened cheese.</title>
        <authorList>
            <consortium name="US DOE Joint Genome Institute (JGI-PGF)"/>
            <person name="Walter F."/>
            <person name="Albersmeier A."/>
            <person name="Kalinowski J."/>
            <person name="Ruckert C."/>
        </authorList>
    </citation>
    <scope>NUCLEOTIDE SEQUENCE</scope>
    <source>
        <strain evidence="11">CGMCC 1.12785</strain>
    </source>
</reference>
<evidence type="ECO:0000256" key="4">
    <source>
        <dbReference type="ARBA" id="ARBA00022723"/>
    </source>
</evidence>
<dbReference type="GO" id="GO:0046872">
    <property type="term" value="F:metal ion binding"/>
    <property type="evidence" value="ECO:0007669"/>
    <property type="project" value="UniProtKB-KW"/>
</dbReference>
<organism evidence="11 12">
    <name type="scientific">Sediminivirga luteola</name>
    <dbReference type="NCBI Taxonomy" id="1774748"/>
    <lineage>
        <taxon>Bacteria</taxon>
        <taxon>Bacillati</taxon>
        <taxon>Actinomycetota</taxon>
        <taxon>Actinomycetes</taxon>
        <taxon>Micrococcales</taxon>
        <taxon>Brevibacteriaceae</taxon>
        <taxon>Sediminivirga</taxon>
    </lineage>
</organism>
<dbReference type="Pfam" id="PF02880">
    <property type="entry name" value="PGM_PMM_III"/>
    <property type="match status" value="1"/>
</dbReference>
<dbReference type="InterPro" id="IPR005844">
    <property type="entry name" value="A-D-PHexomutase_a/b/a-I"/>
</dbReference>
<dbReference type="Pfam" id="PF02879">
    <property type="entry name" value="PGM_PMM_II"/>
    <property type="match status" value="1"/>
</dbReference>
<dbReference type="InterPro" id="IPR005843">
    <property type="entry name" value="A-D-PHexomutase_C"/>
</dbReference>
<evidence type="ECO:0000313" key="12">
    <source>
        <dbReference type="Proteomes" id="UP000616114"/>
    </source>
</evidence>
<feature type="domain" description="Alpha-D-phosphohexomutase alpha/beta/alpha" evidence="8">
    <location>
        <begin position="7"/>
        <end position="133"/>
    </location>
</feature>
<comment type="similarity">
    <text evidence="2">Belongs to the phosphohexose mutase family.</text>
</comment>
<reference evidence="11" key="2">
    <citation type="submission" date="2020-09" db="EMBL/GenBank/DDBJ databases">
        <authorList>
            <person name="Sun Q."/>
            <person name="Zhou Y."/>
        </authorList>
    </citation>
    <scope>NUCLEOTIDE SEQUENCE</scope>
    <source>
        <strain evidence="11">CGMCC 1.12785</strain>
    </source>
</reference>
<accession>A0A8J2XKZ4</accession>
<evidence type="ECO:0000256" key="2">
    <source>
        <dbReference type="ARBA" id="ARBA00010231"/>
    </source>
</evidence>
<evidence type="ECO:0000259" key="10">
    <source>
        <dbReference type="Pfam" id="PF02880"/>
    </source>
</evidence>
<dbReference type="SUPFAM" id="SSF53738">
    <property type="entry name" value="Phosphoglucomutase, first 3 domains"/>
    <property type="match status" value="3"/>
</dbReference>
<dbReference type="PANTHER" id="PTHR43771">
    <property type="entry name" value="PHOSPHOMANNOMUTASE"/>
    <property type="match status" value="1"/>
</dbReference>
<dbReference type="Gene3D" id="3.40.120.10">
    <property type="entry name" value="Alpha-D-Glucose-1,6-Bisphosphate, subunit A, domain 3"/>
    <property type="match status" value="3"/>
</dbReference>
<dbReference type="InterPro" id="IPR036900">
    <property type="entry name" value="A-D-PHexomutase_C_sf"/>
</dbReference>
<evidence type="ECO:0000259" key="9">
    <source>
        <dbReference type="Pfam" id="PF02879"/>
    </source>
</evidence>
<proteinExistence type="inferred from homology"/>
<dbReference type="InterPro" id="IPR005845">
    <property type="entry name" value="A-D-PHexomutase_a/b/a-II"/>
</dbReference>
<keyword evidence="5" id="KW-0460">Magnesium</keyword>
<dbReference type="EMBL" id="BMFY01000009">
    <property type="protein sequence ID" value="GGA18464.1"/>
    <property type="molecule type" value="Genomic_DNA"/>
</dbReference>
<sequence length="469" mass="48966">MSAFGRVLGAYDVRGLVDGELTADLCYALGIGAGEHFSSQGAQALVIGRDMRESGPALSRAFALGVQEAGLRVLDVGRCATDQLYFASGVHHLPGAMFTASHNPASYNGIKLCGPGAAGISRDTGLSAIAQAAEAHLGEPLPREEPAAEPLQIAGRYAETVRRLGAPGGLGRRLKVVIDAGNGMGGMLSGQVLGGDAGLEPLDLDLIGLYLEPDGTFPNHEANPLDPVNLEDLRAAVIEHGADIGLAFDGDADRCVVVDERGEPVTPSAIVGLVASREIARVRAAGENSPAVIHNAITSLAVPEAIREAGGRPVVSRVGHSLIKAAMREHGAVFGGEHSAHYYFRDFFCADSGMLAAMHVLAALSGQDGPLSELVAPFDRYAASGELNSVVADQAVVIAKLRAMAEAGEFGPARIEELDGVSVIGADGRWWFNVRASNTEPLLRLNVETPSRERTTALGERLLGLIRES</sequence>
<feature type="domain" description="Alpha-D-phosphohexomutase C-terminal" evidence="7">
    <location>
        <begin position="386"/>
        <end position="461"/>
    </location>
</feature>